<proteinExistence type="predicted"/>
<dbReference type="GO" id="GO:0003677">
    <property type="term" value="F:DNA binding"/>
    <property type="evidence" value="ECO:0007669"/>
    <property type="project" value="InterPro"/>
</dbReference>
<dbReference type="SMART" id="SM00412">
    <property type="entry name" value="Cu_FIST"/>
    <property type="match status" value="1"/>
</dbReference>
<dbReference type="Gene3D" id="3.90.430.10">
    <property type="entry name" value="Copper fist DNA-binding domain"/>
    <property type="match status" value="1"/>
</dbReference>
<protein>
    <recommendedName>
        <fullName evidence="2">Copper-fist domain-containing protein</fullName>
    </recommendedName>
</protein>
<dbReference type="GO" id="GO:0003700">
    <property type="term" value="F:DNA-binding transcription factor activity"/>
    <property type="evidence" value="ECO:0007669"/>
    <property type="project" value="InterPro"/>
</dbReference>
<dbReference type="InParanoid" id="A0A084QYH3"/>
<name>A0A084QYH3_STAC4</name>
<keyword evidence="4" id="KW-1185">Reference proteome</keyword>
<dbReference type="SUPFAM" id="SSF57879">
    <property type="entry name" value="Zinc domain conserved in yeast copper-regulated transcription factors"/>
    <property type="match status" value="1"/>
</dbReference>
<evidence type="ECO:0000313" key="4">
    <source>
        <dbReference type="Proteomes" id="UP000028524"/>
    </source>
</evidence>
<feature type="region of interest" description="Disordered" evidence="1">
    <location>
        <begin position="209"/>
        <end position="261"/>
    </location>
</feature>
<dbReference type="Pfam" id="PF00649">
    <property type="entry name" value="Copper-fist"/>
    <property type="match status" value="1"/>
</dbReference>
<gene>
    <name evidence="3" type="ORF">S40285_09351</name>
</gene>
<dbReference type="EMBL" id="KL659633">
    <property type="protein sequence ID" value="KFA69008.1"/>
    <property type="molecule type" value="Genomic_DNA"/>
</dbReference>
<dbReference type="OrthoDB" id="5106964at2759"/>
<dbReference type="PROSITE" id="PS50073">
    <property type="entry name" value="COPPER_FIST_2"/>
    <property type="match status" value="1"/>
</dbReference>
<organism evidence="3 4">
    <name type="scientific">Stachybotrys chlorohalonatus (strain IBT 40285)</name>
    <dbReference type="NCBI Taxonomy" id="1283841"/>
    <lineage>
        <taxon>Eukaryota</taxon>
        <taxon>Fungi</taxon>
        <taxon>Dikarya</taxon>
        <taxon>Ascomycota</taxon>
        <taxon>Pezizomycotina</taxon>
        <taxon>Sordariomycetes</taxon>
        <taxon>Hypocreomycetidae</taxon>
        <taxon>Hypocreales</taxon>
        <taxon>Stachybotryaceae</taxon>
        <taxon>Stachybotrys</taxon>
    </lineage>
</organism>
<accession>A0A084QYH3</accession>
<evidence type="ECO:0000313" key="3">
    <source>
        <dbReference type="EMBL" id="KFA69008.1"/>
    </source>
</evidence>
<evidence type="ECO:0000256" key="1">
    <source>
        <dbReference type="SAM" id="MobiDB-lite"/>
    </source>
</evidence>
<dbReference type="GO" id="GO:0005634">
    <property type="term" value="C:nucleus"/>
    <property type="evidence" value="ECO:0007669"/>
    <property type="project" value="InterPro"/>
</dbReference>
<evidence type="ECO:0000259" key="2">
    <source>
        <dbReference type="PROSITE" id="PS50073"/>
    </source>
</evidence>
<feature type="compositionally biased region" description="Polar residues" evidence="1">
    <location>
        <begin position="209"/>
        <end position="226"/>
    </location>
</feature>
<dbReference type="SMART" id="SM01090">
    <property type="entry name" value="Copper-fist"/>
    <property type="match status" value="1"/>
</dbReference>
<feature type="domain" description="Copper-fist" evidence="2">
    <location>
        <begin position="1"/>
        <end position="29"/>
    </location>
</feature>
<dbReference type="AlphaFoldDB" id="A0A084QYH3"/>
<sequence>MIINGEKFACDTCIRGHRAAQCQHTAKAVPFHNVHTVALFASLDPCTQCANVPLPNEATRVQAGTAKSCHGSATPSSSRIDGVSVASGSVAPESETERQHNSTTNTLEPLDQLSFTPLPPDDGALAAVDGRMVLDDAQFWETTQGLDWNGLPDLTFAPEQTDSLLSSFGPLTISPPLPELSTNIQSQADQDTNDTELFAGPTFSFQQLQSWQPASTDDSENFTTASCCGPSIPEDATNQETKGHGCSVSTSEATIIQKDDR</sequence>
<feature type="region of interest" description="Disordered" evidence="1">
    <location>
        <begin position="67"/>
        <end position="122"/>
    </location>
</feature>
<dbReference type="HOGENOM" id="CLU_1066247_0_0_1"/>
<dbReference type="Proteomes" id="UP000028524">
    <property type="component" value="Unassembled WGS sequence"/>
</dbReference>
<dbReference type="InterPro" id="IPR036395">
    <property type="entry name" value="Cu_fist_DNA-bd_dom_sf"/>
</dbReference>
<reference evidence="3 4" key="1">
    <citation type="journal article" date="2014" name="BMC Genomics">
        <title>Comparative genome sequencing reveals chemotype-specific gene clusters in the toxigenic black mold Stachybotrys.</title>
        <authorList>
            <person name="Semeiks J."/>
            <person name="Borek D."/>
            <person name="Otwinowski Z."/>
            <person name="Grishin N.V."/>
        </authorList>
    </citation>
    <scope>NUCLEOTIDE SEQUENCE [LARGE SCALE GENOMIC DNA]</scope>
    <source>
        <strain evidence="3 4">IBT 40285</strain>
    </source>
</reference>
<dbReference type="GO" id="GO:0005507">
    <property type="term" value="F:copper ion binding"/>
    <property type="evidence" value="ECO:0007669"/>
    <property type="project" value="InterPro"/>
</dbReference>
<dbReference type="InterPro" id="IPR001083">
    <property type="entry name" value="Cu_fist_DNA-bd_dom"/>
</dbReference>